<reference evidence="1" key="2">
    <citation type="journal article" date="2021" name="PeerJ">
        <title>Extensive microbial diversity within the chicken gut microbiome revealed by metagenomics and culture.</title>
        <authorList>
            <person name="Gilroy R."/>
            <person name="Ravi A."/>
            <person name="Getino M."/>
            <person name="Pursley I."/>
            <person name="Horton D.L."/>
            <person name="Alikhan N.F."/>
            <person name="Baker D."/>
            <person name="Gharbi K."/>
            <person name="Hall N."/>
            <person name="Watson M."/>
            <person name="Adriaenssens E.M."/>
            <person name="Foster-Nyarko E."/>
            <person name="Jarju S."/>
            <person name="Secka A."/>
            <person name="Antonio M."/>
            <person name="Oren A."/>
            <person name="Chaudhuri R.R."/>
            <person name="La Ragione R."/>
            <person name="Hildebrand F."/>
            <person name="Pallen M.J."/>
        </authorList>
    </citation>
    <scope>NUCLEOTIDE SEQUENCE</scope>
    <source>
        <strain evidence="1">CHK147-3167</strain>
    </source>
</reference>
<dbReference type="InterPro" id="IPR025506">
    <property type="entry name" value="Abi_alpha"/>
</dbReference>
<dbReference type="Proteomes" id="UP000886786">
    <property type="component" value="Unassembled WGS sequence"/>
</dbReference>
<evidence type="ECO:0000313" key="1">
    <source>
        <dbReference type="EMBL" id="HIQ90592.1"/>
    </source>
</evidence>
<comment type="caution">
    <text evidence="1">The sequence shown here is derived from an EMBL/GenBank/DDBJ whole genome shotgun (WGS) entry which is preliminary data.</text>
</comment>
<dbReference type="AlphaFoldDB" id="A0A9D0ZQX7"/>
<dbReference type="Pfam" id="PF14337">
    <property type="entry name" value="Abi_alpha"/>
    <property type="match status" value="1"/>
</dbReference>
<organism evidence="1 2">
    <name type="scientific">Candidatus Coprosoma intestinipullorum</name>
    <dbReference type="NCBI Taxonomy" id="2840752"/>
    <lineage>
        <taxon>Bacteria</taxon>
        <taxon>Bacillati</taxon>
        <taxon>Bacillota</taxon>
        <taxon>Bacillota incertae sedis</taxon>
        <taxon>Candidatus Coprosoma</taxon>
    </lineage>
</organism>
<dbReference type="EMBL" id="DVFV01000058">
    <property type="protein sequence ID" value="HIQ90592.1"/>
    <property type="molecule type" value="Genomic_DNA"/>
</dbReference>
<protein>
    <submittedName>
        <fullName evidence="1">DUF4393 domain-containing protein</fullName>
    </submittedName>
</protein>
<accession>A0A9D0ZQX7</accession>
<reference evidence="1" key="1">
    <citation type="submission" date="2020-10" db="EMBL/GenBank/DDBJ databases">
        <authorList>
            <person name="Gilroy R."/>
        </authorList>
    </citation>
    <scope>NUCLEOTIDE SEQUENCE</scope>
    <source>
        <strain evidence="1">CHK147-3167</strain>
    </source>
</reference>
<sequence>MSQKMRNIPDDFRDPSKLGLVLETLQNSVYQLNQEEIRAMFANLVANLADKRKNSTITPRYVYILSQLGYEDAVFLRELVHQNGESVLHARKAAINNNHIDKYISDYFLYFSGEKKVLSGFKPTINVLESLGIIKETDEKLEYGIEDDSIVEKLDEKAENDQDGTWLYRSISITSFGMDFLKYVVG</sequence>
<name>A0A9D0ZQX7_9FIRM</name>
<evidence type="ECO:0000313" key="2">
    <source>
        <dbReference type="Proteomes" id="UP000886786"/>
    </source>
</evidence>
<proteinExistence type="predicted"/>
<gene>
    <name evidence="1" type="ORF">IAB27_03070</name>
</gene>